<dbReference type="SUPFAM" id="SSF50129">
    <property type="entry name" value="GroES-like"/>
    <property type="match status" value="1"/>
</dbReference>
<dbReference type="PANTHER" id="PTHR44154">
    <property type="entry name" value="QUINONE OXIDOREDUCTASE"/>
    <property type="match status" value="1"/>
</dbReference>
<dbReference type="GO" id="GO:0008270">
    <property type="term" value="F:zinc ion binding"/>
    <property type="evidence" value="ECO:0007669"/>
    <property type="project" value="InterPro"/>
</dbReference>
<dbReference type="GO" id="GO:0003723">
    <property type="term" value="F:RNA binding"/>
    <property type="evidence" value="ECO:0007669"/>
    <property type="project" value="UniProtKB-KW"/>
</dbReference>
<dbReference type="InterPro" id="IPR013149">
    <property type="entry name" value="ADH-like_C"/>
</dbReference>
<dbReference type="GO" id="GO:0005737">
    <property type="term" value="C:cytoplasm"/>
    <property type="evidence" value="ECO:0007669"/>
    <property type="project" value="UniProtKB-SubCell"/>
</dbReference>
<dbReference type="InterPro" id="IPR036291">
    <property type="entry name" value="NAD(P)-bd_dom_sf"/>
</dbReference>
<evidence type="ECO:0000256" key="6">
    <source>
        <dbReference type="ARBA" id="ARBA00022990"/>
    </source>
</evidence>
<accession>A0A383AS13</accession>
<keyword evidence="4" id="KW-0521">NADP</keyword>
<dbReference type="SMART" id="SM00829">
    <property type="entry name" value="PKS_ER"/>
    <property type="match status" value="1"/>
</dbReference>
<evidence type="ECO:0000256" key="1">
    <source>
        <dbReference type="ARBA" id="ARBA00004496"/>
    </source>
</evidence>
<dbReference type="SUPFAM" id="SSF51735">
    <property type="entry name" value="NAD(P)-binding Rossmann-fold domains"/>
    <property type="match status" value="1"/>
</dbReference>
<dbReference type="Gene3D" id="3.90.180.10">
    <property type="entry name" value="Medium-chain alcohol dehydrogenases, catalytic domain"/>
    <property type="match status" value="1"/>
</dbReference>
<sequence length="250" mass="27106">VVEVKATAVNYNDIWGRRGAPAEVPLPHISGSDAAGIVTQIGSNVTDVKIGDEVLVHCGRPARGNREGQQYNIWGYDWPELDGAHGQYVNVPSENLVPKPDNLSFEEAASLPLVLVTAWRKLVHKARIKPGDTVLIWGAAGGLGVMAIQIAKMFRATAIAVASSDEKLELCKQIGADHLINRNTQDVRKEVRNIVGRKGIDIVFEHPGQATMGLSVQMAKWGGIVVTSGATSGYEGQIDLRHIFFREVEL</sequence>
<dbReference type="InterPro" id="IPR051603">
    <property type="entry name" value="Zinc-ADH_QOR/CCCR"/>
</dbReference>
<feature type="non-terminal residue" evidence="8">
    <location>
        <position position="250"/>
    </location>
</feature>
<keyword evidence="3" id="KW-0963">Cytoplasm</keyword>
<evidence type="ECO:0000256" key="5">
    <source>
        <dbReference type="ARBA" id="ARBA00022884"/>
    </source>
</evidence>
<dbReference type="EMBL" id="UINC01194575">
    <property type="protein sequence ID" value="SVE10726.1"/>
    <property type="molecule type" value="Genomic_DNA"/>
</dbReference>
<dbReference type="AlphaFoldDB" id="A0A383AS13"/>
<dbReference type="InterPro" id="IPR002364">
    <property type="entry name" value="Quin_OxRdtase/zeta-crystal_CS"/>
</dbReference>
<reference evidence="8" key="1">
    <citation type="submission" date="2018-05" db="EMBL/GenBank/DDBJ databases">
        <authorList>
            <person name="Lanie J.A."/>
            <person name="Ng W.-L."/>
            <person name="Kazmierczak K.M."/>
            <person name="Andrzejewski T.M."/>
            <person name="Davidsen T.M."/>
            <person name="Wayne K.J."/>
            <person name="Tettelin H."/>
            <person name="Glass J.I."/>
            <person name="Rusch D."/>
            <person name="Podicherti R."/>
            <person name="Tsui H.-C.T."/>
            <person name="Winkler M.E."/>
        </authorList>
    </citation>
    <scope>NUCLEOTIDE SEQUENCE</scope>
</reference>
<keyword evidence="5" id="KW-0694">RNA-binding</keyword>
<evidence type="ECO:0000256" key="4">
    <source>
        <dbReference type="ARBA" id="ARBA00022857"/>
    </source>
</evidence>
<dbReference type="Pfam" id="PF00107">
    <property type="entry name" value="ADH_zinc_N"/>
    <property type="match status" value="1"/>
</dbReference>
<dbReference type="Pfam" id="PF08240">
    <property type="entry name" value="ADH_N"/>
    <property type="match status" value="1"/>
</dbReference>
<dbReference type="InterPro" id="IPR011032">
    <property type="entry name" value="GroES-like_sf"/>
</dbReference>
<feature type="non-terminal residue" evidence="8">
    <location>
        <position position="1"/>
    </location>
</feature>
<gene>
    <name evidence="8" type="ORF">METZ01_LOCUS463580</name>
</gene>
<dbReference type="PANTHER" id="PTHR44154:SF1">
    <property type="entry name" value="QUINONE OXIDOREDUCTASE"/>
    <property type="match status" value="1"/>
</dbReference>
<dbReference type="InterPro" id="IPR020843">
    <property type="entry name" value="ER"/>
</dbReference>
<evidence type="ECO:0000256" key="3">
    <source>
        <dbReference type="ARBA" id="ARBA00022490"/>
    </source>
</evidence>
<evidence type="ECO:0000259" key="7">
    <source>
        <dbReference type="SMART" id="SM00829"/>
    </source>
</evidence>
<keyword evidence="6" id="KW-0007">Acetylation</keyword>
<proteinExistence type="predicted"/>
<dbReference type="PROSITE" id="PS01162">
    <property type="entry name" value="QOR_ZETA_CRYSTAL"/>
    <property type="match status" value="1"/>
</dbReference>
<evidence type="ECO:0000256" key="2">
    <source>
        <dbReference type="ARBA" id="ARBA00011881"/>
    </source>
</evidence>
<evidence type="ECO:0000313" key="8">
    <source>
        <dbReference type="EMBL" id="SVE10726.1"/>
    </source>
</evidence>
<dbReference type="GO" id="GO:0016491">
    <property type="term" value="F:oxidoreductase activity"/>
    <property type="evidence" value="ECO:0007669"/>
    <property type="project" value="InterPro"/>
</dbReference>
<dbReference type="InterPro" id="IPR013154">
    <property type="entry name" value="ADH-like_N"/>
</dbReference>
<feature type="domain" description="Enoyl reductase (ER)" evidence="7">
    <location>
        <begin position="1"/>
        <end position="250"/>
    </location>
</feature>
<protein>
    <recommendedName>
        <fullName evidence="7">Enoyl reductase (ER) domain-containing protein</fullName>
    </recommendedName>
</protein>
<comment type="subunit">
    <text evidence="2">Homotetramer.</text>
</comment>
<comment type="subcellular location">
    <subcellularLocation>
        <location evidence="1">Cytoplasm</location>
    </subcellularLocation>
</comment>
<organism evidence="8">
    <name type="scientific">marine metagenome</name>
    <dbReference type="NCBI Taxonomy" id="408172"/>
    <lineage>
        <taxon>unclassified sequences</taxon>
        <taxon>metagenomes</taxon>
        <taxon>ecological metagenomes</taxon>
    </lineage>
</organism>
<name>A0A383AS13_9ZZZZ</name>